<dbReference type="EMBL" id="JACWMY010000001">
    <property type="protein sequence ID" value="MBD1362593.1"/>
    <property type="molecule type" value="Genomic_DNA"/>
</dbReference>
<dbReference type="Proteomes" id="UP000606600">
    <property type="component" value="Unassembled WGS sequence"/>
</dbReference>
<keyword evidence="1" id="KW-0812">Transmembrane</keyword>
<comment type="caution">
    <text evidence="2">The sequence shown here is derived from an EMBL/GenBank/DDBJ whole genome shotgun (WGS) entry which is preliminary data.</text>
</comment>
<keyword evidence="3" id="KW-1185">Reference proteome</keyword>
<organism evidence="2 3">
    <name type="scientific">Mucilaginibacter pankratovii</name>
    <dbReference type="NCBI Taxonomy" id="2772110"/>
    <lineage>
        <taxon>Bacteria</taxon>
        <taxon>Pseudomonadati</taxon>
        <taxon>Bacteroidota</taxon>
        <taxon>Sphingobacteriia</taxon>
        <taxon>Sphingobacteriales</taxon>
        <taxon>Sphingobacteriaceae</taxon>
        <taxon>Mucilaginibacter</taxon>
    </lineage>
</organism>
<keyword evidence="1" id="KW-1133">Transmembrane helix</keyword>
<evidence type="ECO:0000256" key="1">
    <source>
        <dbReference type="SAM" id="Phobius"/>
    </source>
</evidence>
<dbReference type="RefSeq" id="WP_191187266.1">
    <property type="nucleotide sequence ID" value="NZ_JACWMY010000001.1"/>
</dbReference>
<keyword evidence="1" id="KW-0472">Membrane</keyword>
<evidence type="ECO:0000313" key="3">
    <source>
        <dbReference type="Proteomes" id="UP000606600"/>
    </source>
</evidence>
<name>A0ABR7WJU2_9SPHI</name>
<protein>
    <submittedName>
        <fullName evidence="2">Uncharacterized protein</fullName>
    </submittedName>
</protein>
<gene>
    <name evidence="2" type="ORF">IDJ77_02120</name>
</gene>
<sequence>MTGNDQQGRPSRSTIIVGIIMLLLIVLQTYLKIKILRSILQTKTPVHVNSRDCR</sequence>
<feature type="transmembrane region" description="Helical" evidence="1">
    <location>
        <begin position="12"/>
        <end position="31"/>
    </location>
</feature>
<reference evidence="2 3" key="1">
    <citation type="submission" date="2020-09" db="EMBL/GenBank/DDBJ databases">
        <title>Novel species of Mucilaginibacter isolated from a glacier on the Tibetan Plateau.</title>
        <authorList>
            <person name="Liu Q."/>
            <person name="Xin Y.-H."/>
        </authorList>
    </citation>
    <scope>NUCLEOTIDE SEQUENCE [LARGE SCALE GENOMIC DNA]</scope>
    <source>
        <strain evidence="2 3">ZT4R22</strain>
    </source>
</reference>
<accession>A0ABR7WJU2</accession>
<proteinExistence type="predicted"/>
<evidence type="ECO:0000313" key="2">
    <source>
        <dbReference type="EMBL" id="MBD1362593.1"/>
    </source>
</evidence>